<protein>
    <submittedName>
        <fullName evidence="2">Uncharacterized protein</fullName>
    </submittedName>
</protein>
<proteinExistence type="predicted"/>
<keyword evidence="1" id="KW-0472">Membrane</keyword>
<evidence type="ECO:0000256" key="1">
    <source>
        <dbReference type="SAM" id="Phobius"/>
    </source>
</evidence>
<sequence length="195" mass="21534">MDALARFLYALSATYIFLGAFLIKRRLLCLCAWTPARTPAHFMLGFVRLTLLLLRHRARSTFRLFLNQGRCTWATPRCCFIPFVANIVADGRTIATDTCLIRNVIGMRAGIRDTYGYGMAEVVGAYPAQANLLVPVLADGGLEGYTYFLEVELHLRILALSLLALSPSKSRNTGDQAPNVVANQKQSYTGSTVLV</sequence>
<dbReference type="EMBL" id="JARJCW010000102">
    <property type="protein sequence ID" value="KAJ7194021.1"/>
    <property type="molecule type" value="Genomic_DNA"/>
</dbReference>
<feature type="transmembrane region" description="Helical" evidence="1">
    <location>
        <begin position="7"/>
        <end position="24"/>
    </location>
</feature>
<dbReference type="AlphaFoldDB" id="A0AAD6USU2"/>
<gene>
    <name evidence="2" type="ORF">GGX14DRAFT_576678</name>
</gene>
<keyword evidence="3" id="KW-1185">Reference proteome</keyword>
<organism evidence="2 3">
    <name type="scientific">Mycena pura</name>
    <dbReference type="NCBI Taxonomy" id="153505"/>
    <lineage>
        <taxon>Eukaryota</taxon>
        <taxon>Fungi</taxon>
        <taxon>Dikarya</taxon>
        <taxon>Basidiomycota</taxon>
        <taxon>Agaricomycotina</taxon>
        <taxon>Agaricomycetes</taxon>
        <taxon>Agaricomycetidae</taxon>
        <taxon>Agaricales</taxon>
        <taxon>Marasmiineae</taxon>
        <taxon>Mycenaceae</taxon>
        <taxon>Mycena</taxon>
    </lineage>
</organism>
<dbReference type="Proteomes" id="UP001219525">
    <property type="component" value="Unassembled WGS sequence"/>
</dbReference>
<name>A0AAD6USU2_9AGAR</name>
<evidence type="ECO:0000313" key="2">
    <source>
        <dbReference type="EMBL" id="KAJ7194021.1"/>
    </source>
</evidence>
<keyword evidence="1" id="KW-1133">Transmembrane helix</keyword>
<accession>A0AAD6USU2</accession>
<keyword evidence="1" id="KW-0812">Transmembrane</keyword>
<evidence type="ECO:0000313" key="3">
    <source>
        <dbReference type="Proteomes" id="UP001219525"/>
    </source>
</evidence>
<reference evidence="2" key="1">
    <citation type="submission" date="2023-03" db="EMBL/GenBank/DDBJ databases">
        <title>Massive genome expansion in bonnet fungi (Mycena s.s.) driven by repeated elements and novel gene families across ecological guilds.</title>
        <authorList>
            <consortium name="Lawrence Berkeley National Laboratory"/>
            <person name="Harder C.B."/>
            <person name="Miyauchi S."/>
            <person name="Viragh M."/>
            <person name="Kuo A."/>
            <person name="Thoen E."/>
            <person name="Andreopoulos B."/>
            <person name="Lu D."/>
            <person name="Skrede I."/>
            <person name="Drula E."/>
            <person name="Henrissat B."/>
            <person name="Morin E."/>
            <person name="Kohler A."/>
            <person name="Barry K."/>
            <person name="LaButti K."/>
            <person name="Morin E."/>
            <person name="Salamov A."/>
            <person name="Lipzen A."/>
            <person name="Mereny Z."/>
            <person name="Hegedus B."/>
            <person name="Baldrian P."/>
            <person name="Stursova M."/>
            <person name="Weitz H."/>
            <person name="Taylor A."/>
            <person name="Grigoriev I.V."/>
            <person name="Nagy L.G."/>
            <person name="Martin F."/>
            <person name="Kauserud H."/>
        </authorList>
    </citation>
    <scope>NUCLEOTIDE SEQUENCE</scope>
    <source>
        <strain evidence="2">9144</strain>
    </source>
</reference>
<comment type="caution">
    <text evidence="2">The sequence shown here is derived from an EMBL/GenBank/DDBJ whole genome shotgun (WGS) entry which is preliminary data.</text>
</comment>